<dbReference type="Pfam" id="PF20922">
    <property type="entry name" value="Anamorsin_N"/>
    <property type="match status" value="1"/>
</dbReference>
<comment type="cofactor">
    <cofactor evidence="1 10">
        <name>[4Fe-4S] cluster</name>
        <dbReference type="ChEBI" id="CHEBI:49883"/>
    </cofactor>
</comment>
<dbReference type="Proteomes" id="UP000887568">
    <property type="component" value="Unplaced"/>
</dbReference>
<feature type="short sequence motif" description="Cx2C motif 1" evidence="10">
    <location>
        <begin position="260"/>
        <end position="263"/>
    </location>
</feature>
<comment type="function">
    <text evidence="10">Component of the cytosolic iron-sulfur (Fe-S) protein assembly (CIA) machinery. Required for the maturation of extramitochondrial Fe-S proteins. Part of an electron transfer chain functioning in an early step of cytosolic Fe-S biogenesis, facilitating the de novo assembly of a [4Fe-4S] cluster on the cytosolic Fe-S scaffold complex. Electrons are transferred from NADPH via a FAD- and FMN-containing diflavin oxidoreductase. Together with the diflavin oxidoreductase, also required for the assembly of the diferric tyrosyl radical cofactor of ribonucleotide reductase (RNR), probably by providing electrons for reduction during radical cofactor maturation in the catalytic small subunit.</text>
</comment>
<dbReference type="GO" id="GO:0051537">
    <property type="term" value="F:2 iron, 2 sulfur cluster binding"/>
    <property type="evidence" value="ECO:0007669"/>
    <property type="project" value="UniProtKB-UniRule"/>
</dbReference>
<keyword evidence="7 10" id="KW-0408">Iron</keyword>
<feature type="binding site" evidence="10">
    <location>
        <position position="274"/>
    </location>
    <ligand>
        <name>[4Fe-4S] cluster</name>
        <dbReference type="ChEBI" id="CHEBI:49883"/>
    </ligand>
</feature>
<organism evidence="13 14">
    <name type="scientific">Patiria miniata</name>
    <name type="common">Bat star</name>
    <name type="synonym">Asterina miniata</name>
    <dbReference type="NCBI Taxonomy" id="46514"/>
    <lineage>
        <taxon>Eukaryota</taxon>
        <taxon>Metazoa</taxon>
        <taxon>Echinodermata</taxon>
        <taxon>Eleutherozoa</taxon>
        <taxon>Asterozoa</taxon>
        <taxon>Asteroidea</taxon>
        <taxon>Valvatacea</taxon>
        <taxon>Valvatida</taxon>
        <taxon>Asterinidae</taxon>
        <taxon>Patiria</taxon>
    </lineage>
</organism>
<dbReference type="OrthoDB" id="311633at2759"/>
<dbReference type="InterPro" id="IPR029063">
    <property type="entry name" value="SAM-dependent_MTases_sf"/>
</dbReference>
<evidence type="ECO:0000256" key="7">
    <source>
        <dbReference type="ARBA" id="ARBA00023004"/>
    </source>
</evidence>
<comment type="subunit">
    <text evidence="10">Monomer.</text>
</comment>
<dbReference type="GeneID" id="119738807"/>
<dbReference type="HAMAP" id="MF_03115">
    <property type="entry name" value="Anamorsin"/>
    <property type="match status" value="1"/>
</dbReference>
<keyword evidence="4 10" id="KW-0963">Cytoplasm</keyword>
<feature type="binding site" evidence="10">
    <location>
        <position position="233"/>
    </location>
    <ligand>
        <name>[2Fe-2S] cluster</name>
        <dbReference type="ChEBI" id="CHEBI:190135"/>
    </ligand>
</feature>
<keyword evidence="14" id="KW-1185">Reference proteome</keyword>
<dbReference type="PANTHER" id="PTHR13273:SF14">
    <property type="entry name" value="ANAMORSIN"/>
    <property type="match status" value="1"/>
</dbReference>
<dbReference type="EnsemblMetazoa" id="XM_038213768.1">
    <property type="protein sequence ID" value="XP_038069696.1"/>
    <property type="gene ID" value="LOC119738807"/>
</dbReference>
<dbReference type="InterPro" id="IPR007785">
    <property type="entry name" value="Anamorsin"/>
</dbReference>
<dbReference type="OMA" id="GFINCRE"/>
<evidence type="ECO:0000256" key="8">
    <source>
        <dbReference type="ARBA" id="ARBA00023014"/>
    </source>
</evidence>
<name>A0A914B2G9_PATMI</name>
<evidence type="ECO:0000256" key="4">
    <source>
        <dbReference type="ARBA" id="ARBA00022490"/>
    </source>
</evidence>
<dbReference type="Gene3D" id="3.40.50.150">
    <property type="entry name" value="Vaccinia Virus protein VP39"/>
    <property type="match status" value="1"/>
</dbReference>
<accession>A0A914B2G9</accession>
<dbReference type="GO" id="GO:0016226">
    <property type="term" value="P:iron-sulfur cluster assembly"/>
    <property type="evidence" value="ECO:0007669"/>
    <property type="project" value="UniProtKB-UniRule"/>
</dbReference>
<reference evidence="13" key="1">
    <citation type="submission" date="2022-11" db="UniProtKB">
        <authorList>
            <consortium name="EnsemblMetazoa"/>
        </authorList>
    </citation>
    <scope>IDENTIFICATION</scope>
</reference>
<dbReference type="PANTHER" id="PTHR13273">
    <property type="entry name" value="ANAMORSIN"/>
    <property type="match status" value="1"/>
</dbReference>
<dbReference type="InterPro" id="IPR049011">
    <property type="entry name" value="Anamorsin_N_metazoan"/>
</dbReference>
<feature type="binding site" evidence="10">
    <location>
        <position position="263"/>
    </location>
    <ligand>
        <name>[4Fe-4S] cluster</name>
        <dbReference type="ChEBI" id="CHEBI:49883"/>
    </ligand>
</feature>
<dbReference type="RefSeq" id="XP_038069697.1">
    <property type="nucleotide sequence ID" value="XM_038213769.1"/>
</dbReference>
<evidence type="ECO:0000256" key="2">
    <source>
        <dbReference type="ARBA" id="ARBA00008169"/>
    </source>
</evidence>
<keyword evidence="8 10" id="KW-0411">Iron-sulfur</keyword>
<keyword evidence="3 10" id="KW-0004">4Fe-4S</keyword>
<dbReference type="GO" id="GO:0051539">
    <property type="term" value="F:4 iron, 4 sulfur cluster binding"/>
    <property type="evidence" value="ECO:0007669"/>
    <property type="project" value="UniProtKB-KW"/>
</dbReference>
<dbReference type="InterPro" id="IPR046408">
    <property type="entry name" value="CIAPIN1"/>
</dbReference>
<dbReference type="GO" id="GO:0046872">
    <property type="term" value="F:metal ion binding"/>
    <property type="evidence" value="ECO:0007669"/>
    <property type="project" value="UniProtKB-KW"/>
</dbReference>
<feature type="binding site" evidence="10">
    <location>
        <position position="260"/>
    </location>
    <ligand>
        <name>[4Fe-4S] cluster</name>
        <dbReference type="ChEBI" id="CHEBI:49883"/>
    </ligand>
</feature>
<feature type="binding site" evidence="10">
    <location>
        <position position="236"/>
    </location>
    <ligand>
        <name>[2Fe-2S] cluster</name>
        <dbReference type="ChEBI" id="CHEBI:190135"/>
    </ligand>
</feature>
<evidence type="ECO:0000256" key="5">
    <source>
        <dbReference type="ARBA" id="ARBA00022714"/>
    </source>
</evidence>
<comment type="similarity">
    <text evidence="2 10">Belongs to the anamorsin family.</text>
</comment>
<dbReference type="RefSeq" id="XP_038069696.1">
    <property type="nucleotide sequence ID" value="XM_038213768.1"/>
</dbReference>
<dbReference type="AlphaFoldDB" id="A0A914B2G9"/>
<comment type="domain">
    <text evidence="10">The N-terminal domain has structural similarity with S-adenosyl-L-methionine-dependent methyltransferases, but does not bind S-adenosyl-L-methionine. It is required for correct assembly of the 2 Fe-S clusters.</text>
</comment>
<sequence>MESILSSGQRILLTWGEGQAPEGIKAAVEGLGAGLGQSGKMQVENIDRLVLAAHKKSTFDVALLGAVNPPSVIHTMDHFAEVARILKPSGRLYIREQTIHTENGPGRTREKLVSVLKVAGFVDIKEPKTPLLNPTSQSTDNGTDSVIELCCSNPAFEVGSTVALPLFAKKMATTEKPKAEAKKVWTLSAFDMADDDVELIDSDKLLEEEDFTKPDPSSLKAECGPNSEKKKACKNCTCGFAEELEEGTAKVATKSVTSSCGSCYLGDAFRCSSCPYLGMPAFKPGEKITLSDRQLNPDL</sequence>
<dbReference type="Pfam" id="PF05093">
    <property type="entry name" value="CIAPIN1"/>
    <property type="match status" value="1"/>
</dbReference>
<evidence type="ECO:0000259" key="11">
    <source>
        <dbReference type="Pfam" id="PF05093"/>
    </source>
</evidence>
<feature type="binding site" evidence="10">
    <location>
        <position position="271"/>
    </location>
    <ligand>
        <name>[4Fe-4S] cluster</name>
        <dbReference type="ChEBI" id="CHEBI:49883"/>
    </ligand>
</feature>
<proteinExistence type="inferred from homology"/>
<keyword evidence="5 10" id="KW-0001">2Fe-2S</keyword>
<evidence type="ECO:0000256" key="3">
    <source>
        <dbReference type="ARBA" id="ARBA00022485"/>
    </source>
</evidence>
<evidence type="ECO:0000259" key="12">
    <source>
        <dbReference type="Pfam" id="PF20922"/>
    </source>
</evidence>
<feature type="binding site" evidence="10">
    <location>
        <position position="223"/>
    </location>
    <ligand>
        <name>[2Fe-2S] cluster</name>
        <dbReference type="ChEBI" id="CHEBI:190135"/>
    </ligand>
</feature>
<evidence type="ECO:0000313" key="14">
    <source>
        <dbReference type="Proteomes" id="UP000887568"/>
    </source>
</evidence>
<dbReference type="CTD" id="57019"/>
<feature type="short sequence motif" description="Cx2C motif 2" evidence="10">
    <location>
        <begin position="271"/>
        <end position="274"/>
    </location>
</feature>
<comment type="domain">
    <text evidence="10">The twin Cx2C motifs are involved in the recognition by the mitochondrial MIA40-ERV1 disulfide relay system. The formation of 2 disulfide bonds in the Cx2C motifs through dithiol/disulfide exchange reactions effectively traps the protein in the mitochondrial intermembrane space.</text>
</comment>
<feature type="region of interest" description="Fe-S binding site B" evidence="10">
    <location>
        <begin position="260"/>
        <end position="274"/>
    </location>
</feature>
<protein>
    <recommendedName>
        <fullName evidence="10">Anamorsin homolog</fullName>
    </recommendedName>
    <alternativeName>
        <fullName evidence="10">Fe-S cluster assembly protein DRE2 homolog</fullName>
    </alternativeName>
</protein>
<keyword evidence="9 10" id="KW-0496">Mitochondrion</keyword>
<dbReference type="SUPFAM" id="SSF53335">
    <property type="entry name" value="S-adenosyl-L-methionine-dependent methyltransferases"/>
    <property type="match status" value="1"/>
</dbReference>
<comment type="caution">
    <text evidence="10">Lacks conserved residue(s) required for the propagation of feature annotation.</text>
</comment>
<dbReference type="EnsemblMetazoa" id="XM_038213769.1">
    <property type="protein sequence ID" value="XP_038069697.1"/>
    <property type="gene ID" value="LOC119738807"/>
</dbReference>
<keyword evidence="6 10" id="KW-0479">Metal-binding</keyword>
<dbReference type="EnsemblMetazoa" id="XM_038213767.1">
    <property type="protein sequence ID" value="XP_038069695.1"/>
    <property type="gene ID" value="LOC119738807"/>
</dbReference>
<evidence type="ECO:0000256" key="1">
    <source>
        <dbReference type="ARBA" id="ARBA00001966"/>
    </source>
</evidence>
<evidence type="ECO:0000313" key="13">
    <source>
        <dbReference type="EnsemblMetazoa" id="XP_038069696.1"/>
    </source>
</evidence>
<dbReference type="GO" id="GO:0005758">
    <property type="term" value="C:mitochondrial intermembrane space"/>
    <property type="evidence" value="ECO:0007669"/>
    <property type="project" value="UniProtKB-SubCell"/>
</dbReference>
<feature type="binding site" evidence="10">
    <location>
        <position position="238"/>
    </location>
    <ligand>
        <name>[2Fe-2S] cluster</name>
        <dbReference type="ChEBI" id="CHEBI:190135"/>
    </ligand>
</feature>
<feature type="domain" description="Anamorsin N-terminal" evidence="12">
    <location>
        <begin position="8"/>
        <end position="160"/>
    </location>
</feature>
<comment type="cofactor">
    <cofactor evidence="10">
        <name>[2Fe-2S] cluster</name>
        <dbReference type="ChEBI" id="CHEBI:190135"/>
    </cofactor>
</comment>
<comment type="subcellular location">
    <subcellularLocation>
        <location evidence="10">Cytoplasm</location>
    </subcellularLocation>
    <subcellularLocation>
        <location evidence="10">Mitochondrion intermembrane space</location>
    </subcellularLocation>
</comment>
<dbReference type="GO" id="GO:0009055">
    <property type="term" value="F:electron transfer activity"/>
    <property type="evidence" value="ECO:0007669"/>
    <property type="project" value="UniProtKB-UniRule"/>
</dbReference>
<comment type="domain">
    <text evidence="10">The C-terminal domain binds 2 Fe-S clusters but is otherwise mostly in an intrinsically disordered conformation.</text>
</comment>
<dbReference type="RefSeq" id="XP_038069695.1">
    <property type="nucleotide sequence ID" value="XM_038213767.1"/>
</dbReference>
<feature type="domain" description="Anamorsin C-terminal" evidence="11">
    <location>
        <begin position="251"/>
        <end position="290"/>
    </location>
</feature>
<evidence type="ECO:0000256" key="10">
    <source>
        <dbReference type="HAMAP-Rule" id="MF_03115"/>
    </source>
</evidence>
<evidence type="ECO:0000256" key="6">
    <source>
        <dbReference type="ARBA" id="ARBA00022723"/>
    </source>
</evidence>
<evidence type="ECO:0000256" key="9">
    <source>
        <dbReference type="ARBA" id="ARBA00023128"/>
    </source>
</evidence>